<accession>A0AAU9X3G0</accession>
<evidence type="ECO:0000256" key="1">
    <source>
        <dbReference type="SAM" id="MobiDB-lite"/>
    </source>
</evidence>
<comment type="caution">
    <text evidence="2">The sequence shown here is derived from an EMBL/GenBank/DDBJ whole genome shotgun (WGS) entry which is preliminary data.</text>
</comment>
<dbReference type="AlphaFoldDB" id="A0AAU9X3G0"/>
<evidence type="ECO:0000313" key="2">
    <source>
        <dbReference type="EMBL" id="CAH3135194.1"/>
    </source>
</evidence>
<sequence>MSDEIPLRTQQSCTEDEYYKIHVFSSARPDPQMAVPGSLLKQLVFPIYHKNTIDSGQLDIKIQKQLDQGMVNVRSVYTDSFRWRKSEGTRLLAQLIMGDFQAEKKVDRLKIEEMKLGENFVFTLPKSNASFMTVEATLMNESRDIIFQARELDLELSTFQGETRPAVENEHEGNQPVEMEA</sequence>
<reference evidence="2 3" key="1">
    <citation type="submission" date="2022-05" db="EMBL/GenBank/DDBJ databases">
        <authorList>
            <consortium name="Genoscope - CEA"/>
            <person name="William W."/>
        </authorList>
    </citation>
    <scope>NUCLEOTIDE SEQUENCE [LARGE SCALE GENOMIC DNA]</scope>
</reference>
<dbReference type="Proteomes" id="UP001159428">
    <property type="component" value="Unassembled WGS sequence"/>
</dbReference>
<feature type="region of interest" description="Disordered" evidence="1">
    <location>
        <begin position="161"/>
        <end position="181"/>
    </location>
</feature>
<gene>
    <name evidence="2" type="ORF">PMEA_00016059</name>
</gene>
<name>A0AAU9X3G0_9CNID</name>
<organism evidence="2 3">
    <name type="scientific">Pocillopora meandrina</name>
    <dbReference type="NCBI Taxonomy" id="46732"/>
    <lineage>
        <taxon>Eukaryota</taxon>
        <taxon>Metazoa</taxon>
        <taxon>Cnidaria</taxon>
        <taxon>Anthozoa</taxon>
        <taxon>Hexacorallia</taxon>
        <taxon>Scleractinia</taxon>
        <taxon>Astrocoeniina</taxon>
        <taxon>Pocilloporidae</taxon>
        <taxon>Pocillopora</taxon>
    </lineage>
</organism>
<keyword evidence="3" id="KW-1185">Reference proteome</keyword>
<protein>
    <submittedName>
        <fullName evidence="2">Uncharacterized protein</fullName>
    </submittedName>
</protein>
<evidence type="ECO:0000313" key="3">
    <source>
        <dbReference type="Proteomes" id="UP001159428"/>
    </source>
</evidence>
<dbReference type="EMBL" id="CALNXJ010000029">
    <property type="protein sequence ID" value="CAH3135194.1"/>
    <property type="molecule type" value="Genomic_DNA"/>
</dbReference>
<proteinExistence type="predicted"/>